<name>A0A9D4KQW1_DREPO</name>
<dbReference type="EMBL" id="JAIWYP010000003">
    <property type="protein sequence ID" value="KAH3844120.1"/>
    <property type="molecule type" value="Genomic_DNA"/>
</dbReference>
<reference evidence="1" key="1">
    <citation type="journal article" date="2019" name="bioRxiv">
        <title>The Genome of the Zebra Mussel, Dreissena polymorpha: A Resource for Invasive Species Research.</title>
        <authorList>
            <person name="McCartney M.A."/>
            <person name="Auch B."/>
            <person name="Kono T."/>
            <person name="Mallez S."/>
            <person name="Zhang Y."/>
            <person name="Obille A."/>
            <person name="Becker A."/>
            <person name="Abrahante J.E."/>
            <person name="Garbe J."/>
            <person name="Badalamenti J.P."/>
            <person name="Herman A."/>
            <person name="Mangelson H."/>
            <person name="Liachko I."/>
            <person name="Sullivan S."/>
            <person name="Sone E.D."/>
            <person name="Koren S."/>
            <person name="Silverstein K.A.T."/>
            <person name="Beckman K.B."/>
            <person name="Gohl D.M."/>
        </authorList>
    </citation>
    <scope>NUCLEOTIDE SEQUENCE</scope>
    <source>
        <strain evidence="1">Duluth1</strain>
        <tissue evidence="1">Whole animal</tissue>
    </source>
</reference>
<evidence type="ECO:0000313" key="1">
    <source>
        <dbReference type="EMBL" id="KAH3844120.1"/>
    </source>
</evidence>
<dbReference type="Proteomes" id="UP000828390">
    <property type="component" value="Unassembled WGS sequence"/>
</dbReference>
<accession>A0A9D4KQW1</accession>
<keyword evidence="2" id="KW-1185">Reference proteome</keyword>
<sequence>MCVPSVAAIWNVPILEETINRLSSFFRCSGGCHNLINILFTYSMTHVSDHFREGILSDPPGILHVWVLDTRNQVTLCDSLL</sequence>
<comment type="caution">
    <text evidence="1">The sequence shown here is derived from an EMBL/GenBank/DDBJ whole genome shotgun (WGS) entry which is preliminary data.</text>
</comment>
<evidence type="ECO:0000313" key="2">
    <source>
        <dbReference type="Proteomes" id="UP000828390"/>
    </source>
</evidence>
<organism evidence="1 2">
    <name type="scientific">Dreissena polymorpha</name>
    <name type="common">Zebra mussel</name>
    <name type="synonym">Mytilus polymorpha</name>
    <dbReference type="NCBI Taxonomy" id="45954"/>
    <lineage>
        <taxon>Eukaryota</taxon>
        <taxon>Metazoa</taxon>
        <taxon>Spiralia</taxon>
        <taxon>Lophotrochozoa</taxon>
        <taxon>Mollusca</taxon>
        <taxon>Bivalvia</taxon>
        <taxon>Autobranchia</taxon>
        <taxon>Heteroconchia</taxon>
        <taxon>Euheterodonta</taxon>
        <taxon>Imparidentia</taxon>
        <taxon>Neoheterodontei</taxon>
        <taxon>Myida</taxon>
        <taxon>Dreissenoidea</taxon>
        <taxon>Dreissenidae</taxon>
        <taxon>Dreissena</taxon>
    </lineage>
</organism>
<proteinExistence type="predicted"/>
<protein>
    <submittedName>
        <fullName evidence="1">Uncharacterized protein</fullName>
    </submittedName>
</protein>
<reference evidence="1" key="2">
    <citation type="submission" date="2020-11" db="EMBL/GenBank/DDBJ databases">
        <authorList>
            <person name="McCartney M.A."/>
            <person name="Auch B."/>
            <person name="Kono T."/>
            <person name="Mallez S."/>
            <person name="Becker A."/>
            <person name="Gohl D.M."/>
            <person name="Silverstein K.A.T."/>
            <person name="Koren S."/>
            <person name="Bechman K.B."/>
            <person name="Herman A."/>
            <person name="Abrahante J.E."/>
            <person name="Garbe J."/>
        </authorList>
    </citation>
    <scope>NUCLEOTIDE SEQUENCE</scope>
    <source>
        <strain evidence="1">Duluth1</strain>
        <tissue evidence="1">Whole animal</tissue>
    </source>
</reference>
<dbReference type="AlphaFoldDB" id="A0A9D4KQW1"/>
<gene>
    <name evidence="1" type="ORF">DPMN_086373</name>
</gene>